<reference evidence="2 3" key="1">
    <citation type="submission" date="2020-06" db="EMBL/GenBank/DDBJ databases">
        <title>NJ-3-1, isolated from saline soil.</title>
        <authorList>
            <person name="Cui H.L."/>
            <person name="Shi X."/>
        </authorList>
    </citation>
    <scope>NUCLEOTIDE SEQUENCE [LARGE SCALE GENOMIC DNA]</scope>
    <source>
        <strain evidence="2 3">NJ-3-1</strain>
    </source>
</reference>
<protein>
    <submittedName>
        <fullName evidence="2">Uncharacterized protein</fullName>
    </submittedName>
</protein>
<feature type="transmembrane region" description="Helical" evidence="1">
    <location>
        <begin position="32"/>
        <end position="49"/>
    </location>
</feature>
<proteinExistence type="predicted"/>
<dbReference type="RefSeq" id="WP_179267710.1">
    <property type="nucleotide sequence ID" value="NZ_CP058579.1"/>
</dbReference>
<sequence>MDRTFLAAAALTALSLVGYVVGVVAPYPGREASIVGLLAGLALVAVSYGRGERA</sequence>
<evidence type="ECO:0000313" key="2">
    <source>
        <dbReference type="EMBL" id="QLG61126.1"/>
    </source>
</evidence>
<keyword evidence="1" id="KW-0812">Transmembrane</keyword>
<dbReference type="KEGG" id="halu:HUG12_05005"/>
<keyword evidence="1" id="KW-1133">Transmembrane helix</keyword>
<gene>
    <name evidence="2" type="ORF">HUG12_05005</name>
</gene>
<dbReference type="AlphaFoldDB" id="A0A7D5L906"/>
<keyword evidence="1" id="KW-0472">Membrane</keyword>
<dbReference type="EMBL" id="CP058579">
    <property type="protein sequence ID" value="QLG61126.1"/>
    <property type="molecule type" value="Genomic_DNA"/>
</dbReference>
<evidence type="ECO:0000313" key="3">
    <source>
        <dbReference type="Proteomes" id="UP000509626"/>
    </source>
</evidence>
<dbReference type="GeneID" id="56036794"/>
<name>A0A7D5L906_9EURY</name>
<dbReference type="Proteomes" id="UP000509626">
    <property type="component" value="Chromosome"/>
</dbReference>
<keyword evidence="3" id="KW-1185">Reference proteome</keyword>
<organism evidence="2 3">
    <name type="scientific">Halorarum salinum</name>
    <dbReference type="NCBI Taxonomy" id="2743089"/>
    <lineage>
        <taxon>Archaea</taxon>
        <taxon>Methanobacteriati</taxon>
        <taxon>Methanobacteriota</taxon>
        <taxon>Stenosarchaea group</taxon>
        <taxon>Halobacteria</taxon>
        <taxon>Halobacteriales</taxon>
        <taxon>Haloferacaceae</taxon>
        <taxon>Halorarum</taxon>
    </lineage>
</organism>
<evidence type="ECO:0000256" key="1">
    <source>
        <dbReference type="SAM" id="Phobius"/>
    </source>
</evidence>
<accession>A0A7D5L906</accession>